<evidence type="ECO:0000256" key="2">
    <source>
        <dbReference type="ARBA" id="ARBA00009347"/>
    </source>
</evidence>
<keyword evidence="11" id="KW-1185">Reference proteome</keyword>
<comment type="similarity">
    <text evidence="2 6">Belongs to the acyl-CoA dehydrogenase family.</text>
</comment>
<dbReference type="AlphaFoldDB" id="A0A127F9G1"/>
<dbReference type="Gene3D" id="2.40.110.10">
    <property type="entry name" value="Butyryl-CoA Dehydrogenase, subunit A, domain 2"/>
    <property type="match status" value="1"/>
</dbReference>
<dbReference type="KEGG" id="sdf:ACG33_03730"/>
<dbReference type="InterPro" id="IPR037069">
    <property type="entry name" value="AcylCoA_DH/ox_N_sf"/>
</dbReference>
<keyword evidence="5 6" id="KW-0560">Oxidoreductase</keyword>
<name>A0A127F9G1_STEDE</name>
<evidence type="ECO:0008006" key="12">
    <source>
        <dbReference type="Google" id="ProtNLM"/>
    </source>
</evidence>
<feature type="domain" description="Acyl-CoA oxidase/dehydrogenase middle" evidence="8">
    <location>
        <begin position="123"/>
        <end position="204"/>
    </location>
</feature>
<reference evidence="10 11" key="1">
    <citation type="submission" date="2015-06" db="EMBL/GenBank/DDBJ databases">
        <title>A Comprehensive Approach to Explore the Metabolic and Phylogenetic Diversity of Bacterial Steroid Degradation in the Environment: Testosterone as an Example.</title>
        <authorList>
            <person name="Yang F.-C."/>
            <person name="Chen Y.-L."/>
            <person name="Yu C.-P."/>
            <person name="Tang S.-L."/>
            <person name="Wang P.-H."/>
            <person name="Ismail W."/>
            <person name="Wang C.-H."/>
            <person name="Yang C.-Y."/>
            <person name="Chiang Y.-R."/>
        </authorList>
    </citation>
    <scope>NUCLEOTIDE SEQUENCE [LARGE SCALE GENOMIC DNA]</scope>
    <source>
        <strain evidence="10 11">DSM 18526</strain>
    </source>
</reference>
<evidence type="ECO:0000256" key="5">
    <source>
        <dbReference type="ARBA" id="ARBA00023002"/>
    </source>
</evidence>
<dbReference type="GO" id="GO:0050660">
    <property type="term" value="F:flavin adenine dinucleotide binding"/>
    <property type="evidence" value="ECO:0007669"/>
    <property type="project" value="InterPro"/>
</dbReference>
<feature type="domain" description="Acyl-CoA dehydrogenase/oxidase C-terminal" evidence="7">
    <location>
        <begin position="229"/>
        <end position="371"/>
    </location>
</feature>
<dbReference type="STRING" id="465721.ACG33_03730"/>
<comment type="cofactor">
    <cofactor evidence="1 6">
        <name>FAD</name>
        <dbReference type="ChEBI" id="CHEBI:57692"/>
    </cofactor>
</comment>
<dbReference type="InterPro" id="IPR009100">
    <property type="entry name" value="AcylCoA_DH/oxidase_NM_dom_sf"/>
</dbReference>
<dbReference type="Proteomes" id="UP000070250">
    <property type="component" value="Chromosome"/>
</dbReference>
<keyword evidence="4 6" id="KW-0274">FAD</keyword>
<dbReference type="CDD" id="cd00567">
    <property type="entry name" value="ACAD"/>
    <property type="match status" value="1"/>
</dbReference>
<dbReference type="GO" id="GO:0003995">
    <property type="term" value="F:acyl-CoA dehydrogenase activity"/>
    <property type="evidence" value="ECO:0007669"/>
    <property type="project" value="TreeGrafter"/>
</dbReference>
<dbReference type="OrthoDB" id="7053515at2"/>
<evidence type="ECO:0000259" key="8">
    <source>
        <dbReference type="Pfam" id="PF02770"/>
    </source>
</evidence>
<dbReference type="InterPro" id="IPR013786">
    <property type="entry name" value="AcylCoA_DH/ox_N"/>
</dbReference>
<accession>A0A127F9G1</accession>
<protein>
    <recommendedName>
        <fullName evidence="12">Acyl-CoA dehydrogenase</fullName>
    </recommendedName>
</protein>
<dbReference type="EMBL" id="CP011971">
    <property type="protein sequence ID" value="AMN46230.1"/>
    <property type="molecule type" value="Genomic_DNA"/>
</dbReference>
<evidence type="ECO:0000313" key="10">
    <source>
        <dbReference type="EMBL" id="AMN46230.1"/>
    </source>
</evidence>
<keyword evidence="3 6" id="KW-0285">Flavoprotein</keyword>
<evidence type="ECO:0000259" key="7">
    <source>
        <dbReference type="Pfam" id="PF00441"/>
    </source>
</evidence>
<evidence type="ECO:0000259" key="9">
    <source>
        <dbReference type="Pfam" id="PF02771"/>
    </source>
</evidence>
<feature type="domain" description="Acyl-CoA dehydrogenase/oxidase N-terminal" evidence="9">
    <location>
        <begin position="6"/>
        <end position="118"/>
    </location>
</feature>
<organism evidence="10 11">
    <name type="scientific">Steroidobacter denitrificans</name>
    <dbReference type="NCBI Taxonomy" id="465721"/>
    <lineage>
        <taxon>Bacteria</taxon>
        <taxon>Pseudomonadati</taxon>
        <taxon>Pseudomonadota</taxon>
        <taxon>Gammaproteobacteria</taxon>
        <taxon>Steroidobacterales</taxon>
        <taxon>Steroidobacteraceae</taxon>
        <taxon>Steroidobacter</taxon>
    </lineage>
</organism>
<evidence type="ECO:0000256" key="4">
    <source>
        <dbReference type="ARBA" id="ARBA00022827"/>
    </source>
</evidence>
<dbReference type="InterPro" id="IPR006091">
    <property type="entry name" value="Acyl-CoA_Oxase/DH_mid-dom"/>
</dbReference>
<evidence type="ECO:0000256" key="3">
    <source>
        <dbReference type="ARBA" id="ARBA00022630"/>
    </source>
</evidence>
<evidence type="ECO:0000256" key="1">
    <source>
        <dbReference type="ARBA" id="ARBA00001974"/>
    </source>
</evidence>
<evidence type="ECO:0000256" key="6">
    <source>
        <dbReference type="RuleBase" id="RU362125"/>
    </source>
</evidence>
<dbReference type="Gene3D" id="1.10.540.10">
    <property type="entry name" value="Acyl-CoA dehydrogenase/oxidase, N-terminal domain"/>
    <property type="match status" value="1"/>
</dbReference>
<dbReference type="InterPro" id="IPR046373">
    <property type="entry name" value="Acyl-CoA_Oxase/DH_mid-dom_sf"/>
</dbReference>
<dbReference type="SUPFAM" id="SSF47203">
    <property type="entry name" value="Acyl-CoA dehydrogenase C-terminal domain-like"/>
    <property type="match status" value="1"/>
</dbReference>
<dbReference type="Pfam" id="PF02770">
    <property type="entry name" value="Acyl-CoA_dh_M"/>
    <property type="match status" value="1"/>
</dbReference>
<proteinExistence type="inferred from homology"/>
<dbReference type="InterPro" id="IPR036250">
    <property type="entry name" value="AcylCo_DH-like_C"/>
</dbReference>
<dbReference type="Pfam" id="PF00441">
    <property type="entry name" value="Acyl-CoA_dh_1"/>
    <property type="match status" value="1"/>
</dbReference>
<evidence type="ECO:0000313" key="11">
    <source>
        <dbReference type="Proteomes" id="UP000070250"/>
    </source>
</evidence>
<gene>
    <name evidence="10" type="ORF">ACG33_03730</name>
</gene>
<dbReference type="PANTHER" id="PTHR43884">
    <property type="entry name" value="ACYL-COA DEHYDROGENASE"/>
    <property type="match status" value="1"/>
</dbReference>
<dbReference type="SUPFAM" id="SSF56645">
    <property type="entry name" value="Acyl-CoA dehydrogenase NM domain-like"/>
    <property type="match status" value="1"/>
</dbReference>
<dbReference type="PANTHER" id="PTHR43884:SF20">
    <property type="entry name" value="ACYL-COA DEHYDROGENASE FADE28"/>
    <property type="match status" value="1"/>
</dbReference>
<dbReference type="InterPro" id="IPR009075">
    <property type="entry name" value="AcylCo_DH/oxidase_C"/>
</dbReference>
<dbReference type="RefSeq" id="WP_066918815.1">
    <property type="nucleotide sequence ID" value="NZ_CP011971.1"/>
</dbReference>
<dbReference type="Gene3D" id="1.20.140.10">
    <property type="entry name" value="Butyryl-CoA Dehydrogenase, subunit A, domain 3"/>
    <property type="match status" value="1"/>
</dbReference>
<sequence>MDFNLTDEQEMLREGARRFLREHYGFEQRRAISAHLPGFSVECWNSYAELGWLALGQPEDAGGWTCSFVETAILMEEFGRALALEPYVSTAVLCARILERCGNVEARRSMLTAVVEGKVRLALAHQEPGGRYDARPISVVATRSGDDFVLQGWKSGVLDAPAADHLIVSARLEGEENPALFLIDAAAPGLRMNAYPLIDGTRAADVGFEAVQVSASCKLAEGSVVDELLQEALDRATLARVAMALGAMESVVQLTAEYLQSRVQFGQPIGRFQALQHRLAEMFVEVQETRSILYCGLAHVDAEAAQRSAMVSAAKYVTANAARIVGSQAIQLHGSIAMTAEYAAGHYYKHLFAFEKIHGDADWHLDRFARHAAV</sequence>
<dbReference type="Pfam" id="PF02771">
    <property type="entry name" value="Acyl-CoA_dh_N"/>
    <property type="match status" value="1"/>
</dbReference>
<dbReference type="PATRIC" id="fig|465721.4.peg.799"/>